<dbReference type="GO" id="GO:0008270">
    <property type="term" value="F:zinc ion binding"/>
    <property type="evidence" value="ECO:0007669"/>
    <property type="project" value="UniProtKB-KW"/>
</dbReference>
<dbReference type="Pfam" id="PF07002">
    <property type="entry name" value="Copine"/>
    <property type="match status" value="1"/>
</dbReference>
<dbReference type="InterPro" id="IPR001841">
    <property type="entry name" value="Znf_RING"/>
</dbReference>
<gene>
    <name evidence="4" type="ORF">Cni_G01652</name>
</gene>
<evidence type="ECO:0000256" key="2">
    <source>
        <dbReference type="SAM" id="MobiDB-lite"/>
    </source>
</evidence>
<keyword evidence="1" id="KW-0863">Zinc-finger</keyword>
<accession>A0AAQ3JR32</accession>
<dbReference type="CDD" id="cd01459">
    <property type="entry name" value="vWA_copine_like"/>
    <property type="match status" value="1"/>
</dbReference>
<organism evidence="4 5">
    <name type="scientific">Canna indica</name>
    <name type="common">Indian-shot</name>
    <dbReference type="NCBI Taxonomy" id="4628"/>
    <lineage>
        <taxon>Eukaryota</taxon>
        <taxon>Viridiplantae</taxon>
        <taxon>Streptophyta</taxon>
        <taxon>Embryophyta</taxon>
        <taxon>Tracheophyta</taxon>
        <taxon>Spermatophyta</taxon>
        <taxon>Magnoliopsida</taxon>
        <taxon>Liliopsida</taxon>
        <taxon>Zingiberales</taxon>
        <taxon>Cannaceae</taxon>
        <taxon>Canna</taxon>
    </lineage>
</organism>
<dbReference type="GO" id="GO:0016567">
    <property type="term" value="P:protein ubiquitination"/>
    <property type="evidence" value="ECO:0007669"/>
    <property type="project" value="TreeGrafter"/>
</dbReference>
<dbReference type="Gene3D" id="3.30.40.10">
    <property type="entry name" value="Zinc/RING finger domain, C3HC4 (zinc finger)"/>
    <property type="match status" value="1"/>
</dbReference>
<evidence type="ECO:0000259" key="3">
    <source>
        <dbReference type="PROSITE" id="PS50089"/>
    </source>
</evidence>
<protein>
    <submittedName>
        <fullName evidence="4">E3 ubiquitin-protein ligase</fullName>
    </submittedName>
</protein>
<evidence type="ECO:0000256" key="1">
    <source>
        <dbReference type="PROSITE-ProRule" id="PRU00175"/>
    </source>
</evidence>
<evidence type="ECO:0000313" key="4">
    <source>
        <dbReference type="EMBL" id="WOK92960.1"/>
    </source>
</evidence>
<reference evidence="4 5" key="1">
    <citation type="submission" date="2023-10" db="EMBL/GenBank/DDBJ databases">
        <title>Chromosome-scale genome assembly provides insights into flower coloration mechanisms of Canna indica.</title>
        <authorList>
            <person name="Li C."/>
        </authorList>
    </citation>
    <scope>NUCLEOTIDE SEQUENCE [LARGE SCALE GENOMIC DNA]</scope>
    <source>
        <tissue evidence="4">Flower</tissue>
    </source>
</reference>
<keyword evidence="1" id="KW-0479">Metal-binding</keyword>
<sequence length="437" mass="48648">MGGGESKNRSSNRYPYDYGNSSSSYTPRYSSTSAGYVQPEAVNRIQRKYSRINDDYQTLSQVTDALAEAGLESSNLIVGVDFTKSNEWTGKVSFNRRCLHAIGSTPNPYEQAISIIGRTLSAFDEDNLIPCFGFGDASTHDQEIFSFYPDNRPCDGFEEALERYRELVPNLRLAGPTSFAPIIETAIGIVDNSGGQYHVLLIIADGQVTRSVDTQYGQLSPQERDTINAIVKASDYPLSIVVVGVGDGPWDMMREFDDNIPSRAFDNFQFVNFTEIMSKNIAASRKETDFALAALMEIPSQYKATIDLQLLGRRRGTPERVCLPPPTRNRYSRSSSFEQGSGFVRNTQSVSSENNRGSSYENTRAGSYENTQTGPYENTRSVASESSMEEKLICPICLWKSKDLAFGCGHQTCHECGKELQRCPICQGNITTRIRLY</sequence>
<feature type="region of interest" description="Disordered" evidence="2">
    <location>
        <begin position="317"/>
        <end position="383"/>
    </location>
</feature>
<dbReference type="InterPro" id="IPR002035">
    <property type="entry name" value="VWF_A"/>
</dbReference>
<proteinExistence type="predicted"/>
<dbReference type="GO" id="GO:0005634">
    <property type="term" value="C:nucleus"/>
    <property type="evidence" value="ECO:0007669"/>
    <property type="project" value="TreeGrafter"/>
</dbReference>
<dbReference type="Pfam" id="PF13920">
    <property type="entry name" value="zf-C3HC4_3"/>
    <property type="match status" value="1"/>
</dbReference>
<dbReference type="InterPro" id="IPR010734">
    <property type="entry name" value="Copine_C"/>
</dbReference>
<dbReference type="GO" id="GO:0004842">
    <property type="term" value="F:ubiquitin-protein transferase activity"/>
    <property type="evidence" value="ECO:0007669"/>
    <property type="project" value="TreeGrafter"/>
</dbReference>
<feature type="domain" description="RING-type" evidence="3">
    <location>
        <begin position="394"/>
        <end position="427"/>
    </location>
</feature>
<dbReference type="PANTHER" id="PTHR45751:SF51">
    <property type="entry name" value="OS06G0608800 PROTEIN"/>
    <property type="match status" value="1"/>
</dbReference>
<dbReference type="PROSITE" id="PS50089">
    <property type="entry name" value="ZF_RING_2"/>
    <property type="match status" value="1"/>
</dbReference>
<dbReference type="InterPro" id="IPR036465">
    <property type="entry name" value="vWFA_dom_sf"/>
</dbReference>
<dbReference type="InterPro" id="IPR013083">
    <property type="entry name" value="Znf_RING/FYVE/PHD"/>
</dbReference>
<dbReference type="SUPFAM" id="SSF57850">
    <property type="entry name" value="RING/U-box"/>
    <property type="match status" value="1"/>
</dbReference>
<dbReference type="SMART" id="SM00327">
    <property type="entry name" value="VWA"/>
    <property type="match status" value="1"/>
</dbReference>
<dbReference type="AlphaFoldDB" id="A0AAQ3JR32"/>
<feature type="compositionally biased region" description="Low complexity" evidence="2">
    <location>
        <begin position="21"/>
        <end position="33"/>
    </location>
</feature>
<dbReference type="InterPro" id="IPR052079">
    <property type="entry name" value="E3_ligase/Copine_domain"/>
</dbReference>
<evidence type="ECO:0000313" key="5">
    <source>
        <dbReference type="Proteomes" id="UP001327560"/>
    </source>
</evidence>
<name>A0AAQ3JR32_9LILI</name>
<feature type="region of interest" description="Disordered" evidence="2">
    <location>
        <begin position="1"/>
        <end position="33"/>
    </location>
</feature>
<feature type="compositionally biased region" description="Polar residues" evidence="2">
    <location>
        <begin position="332"/>
        <end position="383"/>
    </location>
</feature>
<keyword evidence="1" id="KW-0862">Zinc</keyword>
<dbReference type="Proteomes" id="UP001327560">
    <property type="component" value="Chromosome 1"/>
</dbReference>
<dbReference type="PANTHER" id="PTHR45751">
    <property type="entry name" value="COPINE FAMILY PROTEIN 1"/>
    <property type="match status" value="1"/>
</dbReference>
<dbReference type="SUPFAM" id="SSF53300">
    <property type="entry name" value="vWA-like"/>
    <property type="match status" value="1"/>
</dbReference>
<dbReference type="EMBL" id="CP136890">
    <property type="protein sequence ID" value="WOK92960.1"/>
    <property type="molecule type" value="Genomic_DNA"/>
</dbReference>
<keyword evidence="5" id="KW-1185">Reference proteome</keyword>